<feature type="compositionally biased region" description="Polar residues" evidence="1">
    <location>
        <begin position="134"/>
        <end position="145"/>
    </location>
</feature>
<sequence>MPRHWNGLDQISHNTQMSVCRSASQCQIAAWCQRLLSQISNDQVVSVRSTAALVHPSDETLDDTQVAASGNQMQCTRRRGGFAATSPPSSTFASVLVEPLYNVQVSIGGYKDHRSISAISRRRQQCDKRRRLTSEPSHLLQNDNQ</sequence>
<dbReference type="RefSeq" id="XP_009823123.1">
    <property type="nucleotide sequence ID" value="XM_009824821.1"/>
</dbReference>
<feature type="compositionally biased region" description="Basic residues" evidence="1">
    <location>
        <begin position="121"/>
        <end position="131"/>
    </location>
</feature>
<evidence type="ECO:0000313" key="2">
    <source>
        <dbReference type="EMBL" id="ETV88260.1"/>
    </source>
</evidence>
<dbReference type="AlphaFoldDB" id="W4H8A2"/>
<dbReference type="VEuPathDB" id="FungiDB:H257_01555"/>
<evidence type="ECO:0000256" key="1">
    <source>
        <dbReference type="SAM" id="MobiDB-lite"/>
    </source>
</evidence>
<dbReference type="GeneID" id="20803551"/>
<gene>
    <name evidence="2" type="ORF">H257_01555</name>
</gene>
<organism evidence="2">
    <name type="scientific">Aphanomyces astaci</name>
    <name type="common">Crayfish plague agent</name>
    <dbReference type="NCBI Taxonomy" id="112090"/>
    <lineage>
        <taxon>Eukaryota</taxon>
        <taxon>Sar</taxon>
        <taxon>Stramenopiles</taxon>
        <taxon>Oomycota</taxon>
        <taxon>Saprolegniomycetes</taxon>
        <taxon>Saprolegniales</taxon>
        <taxon>Verrucalvaceae</taxon>
        <taxon>Aphanomyces</taxon>
    </lineage>
</organism>
<accession>W4H8A2</accession>
<protein>
    <submittedName>
        <fullName evidence="2">Uncharacterized protein</fullName>
    </submittedName>
</protein>
<reference evidence="2" key="1">
    <citation type="submission" date="2013-12" db="EMBL/GenBank/DDBJ databases">
        <title>The Genome Sequence of Aphanomyces astaci APO3.</title>
        <authorList>
            <consortium name="The Broad Institute Genomics Platform"/>
            <person name="Russ C."/>
            <person name="Tyler B."/>
            <person name="van West P."/>
            <person name="Dieguez-Uribeondo J."/>
            <person name="Young S.K."/>
            <person name="Zeng Q."/>
            <person name="Gargeya S."/>
            <person name="Fitzgerald M."/>
            <person name="Abouelleil A."/>
            <person name="Alvarado L."/>
            <person name="Chapman S.B."/>
            <person name="Gainer-Dewar J."/>
            <person name="Goldberg J."/>
            <person name="Griggs A."/>
            <person name="Gujja S."/>
            <person name="Hansen M."/>
            <person name="Howarth C."/>
            <person name="Imamovic A."/>
            <person name="Ireland A."/>
            <person name="Larimer J."/>
            <person name="McCowan C."/>
            <person name="Murphy C."/>
            <person name="Pearson M."/>
            <person name="Poon T.W."/>
            <person name="Priest M."/>
            <person name="Roberts A."/>
            <person name="Saif S."/>
            <person name="Shea T."/>
            <person name="Sykes S."/>
            <person name="Wortman J."/>
            <person name="Nusbaum C."/>
            <person name="Birren B."/>
        </authorList>
    </citation>
    <scope>NUCLEOTIDE SEQUENCE [LARGE SCALE GENOMIC DNA]</scope>
    <source>
        <strain evidence="2">APO3</strain>
    </source>
</reference>
<dbReference type="EMBL" id="KI913115">
    <property type="protein sequence ID" value="ETV88260.1"/>
    <property type="molecule type" value="Genomic_DNA"/>
</dbReference>
<proteinExistence type="predicted"/>
<name>W4H8A2_APHAT</name>
<feature type="region of interest" description="Disordered" evidence="1">
    <location>
        <begin position="121"/>
        <end position="145"/>
    </location>
</feature>